<feature type="region of interest" description="Disordered" evidence="1">
    <location>
        <begin position="57"/>
        <end position="76"/>
    </location>
</feature>
<feature type="non-terminal residue" evidence="3">
    <location>
        <position position="170"/>
    </location>
</feature>
<dbReference type="AlphaFoldDB" id="A0A0F9I267"/>
<reference evidence="3" key="1">
    <citation type="journal article" date="2015" name="Nature">
        <title>Complex archaea that bridge the gap between prokaryotes and eukaryotes.</title>
        <authorList>
            <person name="Spang A."/>
            <person name="Saw J.H."/>
            <person name="Jorgensen S.L."/>
            <person name="Zaremba-Niedzwiedzka K."/>
            <person name="Martijn J."/>
            <person name="Lind A.E."/>
            <person name="van Eijk R."/>
            <person name="Schleper C."/>
            <person name="Guy L."/>
            <person name="Ettema T.J."/>
        </authorList>
    </citation>
    <scope>NUCLEOTIDE SEQUENCE</scope>
</reference>
<dbReference type="EMBL" id="LAZR01013494">
    <property type="protein sequence ID" value="KKM21716.1"/>
    <property type="molecule type" value="Genomic_DNA"/>
</dbReference>
<accession>A0A0F9I267</accession>
<comment type="caution">
    <text evidence="3">The sequence shown here is derived from an EMBL/GenBank/DDBJ whole genome shotgun (WGS) entry which is preliminary data.</text>
</comment>
<gene>
    <name evidence="3" type="ORF">LCGC14_1632600</name>
</gene>
<name>A0A0F9I267_9ZZZZ</name>
<evidence type="ECO:0000256" key="1">
    <source>
        <dbReference type="SAM" id="MobiDB-lite"/>
    </source>
</evidence>
<proteinExistence type="predicted"/>
<feature type="domain" description="Helix-turn-helix type 11" evidence="2">
    <location>
        <begin position="95"/>
        <end position="129"/>
    </location>
</feature>
<organism evidence="3">
    <name type="scientific">marine sediment metagenome</name>
    <dbReference type="NCBI Taxonomy" id="412755"/>
    <lineage>
        <taxon>unclassified sequences</taxon>
        <taxon>metagenomes</taxon>
        <taxon>ecological metagenomes</taxon>
    </lineage>
</organism>
<evidence type="ECO:0000313" key="3">
    <source>
        <dbReference type="EMBL" id="KKM21716.1"/>
    </source>
</evidence>
<dbReference type="Pfam" id="PF08279">
    <property type="entry name" value="HTH_11"/>
    <property type="match status" value="1"/>
</dbReference>
<sequence>MLKSPTNLTKGSLRLVECICDYCGEKFKIPNRNRVNSYKIIEKDACKNCRSKKRKESSLKKYGTNIPSQSSEVREKSSLTKGGSGICIEKYKDEILELYNSDSNISVSYIAEKLNISRSVLRTYMIKLNLDVTGNWKEKVKRTTKEKYGVEHFLQCEEGQVKLKKSMKDK</sequence>
<protein>
    <recommendedName>
        <fullName evidence="2">Helix-turn-helix type 11 domain-containing protein</fullName>
    </recommendedName>
</protein>
<evidence type="ECO:0000259" key="2">
    <source>
        <dbReference type="Pfam" id="PF08279"/>
    </source>
</evidence>
<dbReference type="InterPro" id="IPR013196">
    <property type="entry name" value="HTH_11"/>
</dbReference>